<accession>A0AAE3K0A8</accession>
<name>A0AAE3K0A8_9BACT</name>
<dbReference type="GO" id="GO:0005829">
    <property type="term" value="C:cytosol"/>
    <property type="evidence" value="ECO:0007669"/>
    <property type="project" value="TreeGrafter"/>
</dbReference>
<evidence type="ECO:0000313" key="2">
    <source>
        <dbReference type="EMBL" id="MCI5756181.1"/>
    </source>
</evidence>
<evidence type="ECO:0000313" key="3">
    <source>
        <dbReference type="Proteomes" id="UP001139365"/>
    </source>
</evidence>
<dbReference type="GO" id="GO:0008897">
    <property type="term" value="F:holo-[acyl-carrier-protein] synthase activity"/>
    <property type="evidence" value="ECO:0007669"/>
    <property type="project" value="InterPro"/>
</dbReference>
<dbReference type="PANTHER" id="PTHR12215">
    <property type="entry name" value="PHOSPHOPANTETHEINE TRANSFERASE"/>
    <property type="match status" value="1"/>
</dbReference>
<organism evidence="2 3">
    <name type="scientific">Candidatus Colimorpha enterica</name>
    <dbReference type="NCBI Taxonomy" id="3083063"/>
    <lineage>
        <taxon>Bacteria</taxon>
        <taxon>Pseudomonadati</taxon>
        <taxon>Bacteroidota</taxon>
        <taxon>Bacteroidia</taxon>
        <taxon>Bacteroidales</taxon>
        <taxon>Candidatus Colimorpha</taxon>
    </lineage>
</organism>
<comment type="caution">
    <text evidence="2">The sequence shown here is derived from an EMBL/GenBank/DDBJ whole genome shotgun (WGS) entry which is preliminary data.</text>
</comment>
<dbReference type="InterPro" id="IPR050559">
    <property type="entry name" value="P-Pant_transferase_sf"/>
</dbReference>
<protein>
    <recommendedName>
        <fullName evidence="4">4'-phosphopantetheinyl transferase superfamily protein</fullName>
    </recommendedName>
</protein>
<dbReference type="Proteomes" id="UP001139365">
    <property type="component" value="Unassembled WGS sequence"/>
</dbReference>
<dbReference type="Gene3D" id="3.90.470.20">
    <property type="entry name" value="4'-phosphopantetheinyl transferase domain"/>
    <property type="match status" value="2"/>
</dbReference>
<proteinExistence type="predicted"/>
<dbReference type="AlphaFoldDB" id="A0AAE3K0A8"/>
<keyword evidence="1" id="KW-0808">Transferase</keyword>
<evidence type="ECO:0000256" key="1">
    <source>
        <dbReference type="ARBA" id="ARBA00022679"/>
    </source>
</evidence>
<dbReference type="InterPro" id="IPR037143">
    <property type="entry name" value="4-PPantetheinyl_Trfase_dom_sf"/>
</dbReference>
<dbReference type="GO" id="GO:0000287">
    <property type="term" value="F:magnesium ion binding"/>
    <property type="evidence" value="ECO:0007669"/>
    <property type="project" value="InterPro"/>
</dbReference>
<reference evidence="2 3" key="1">
    <citation type="submission" date="2022-03" db="EMBL/GenBank/DDBJ databases">
        <title>Metagenome-assembled genomes from swine fecal metagenomes.</title>
        <authorList>
            <person name="Holman D.B."/>
            <person name="Kommadath A."/>
        </authorList>
    </citation>
    <scope>NUCLEOTIDE SEQUENCE [LARGE SCALE GENOMIC DNA]</scope>
    <source>
        <strain evidence="2">SUG147</strain>
    </source>
</reference>
<evidence type="ECO:0008006" key="4">
    <source>
        <dbReference type="Google" id="ProtNLM"/>
    </source>
</evidence>
<dbReference type="PANTHER" id="PTHR12215:SF10">
    <property type="entry name" value="L-AMINOADIPATE-SEMIALDEHYDE DEHYDROGENASE-PHOSPHOPANTETHEINYL TRANSFERASE"/>
    <property type="match status" value="1"/>
</dbReference>
<dbReference type="GO" id="GO:0019878">
    <property type="term" value="P:lysine biosynthetic process via aminoadipic acid"/>
    <property type="evidence" value="ECO:0007669"/>
    <property type="project" value="TreeGrafter"/>
</dbReference>
<gene>
    <name evidence="2" type="ORF">MR241_07815</name>
</gene>
<dbReference type="SUPFAM" id="SSF56214">
    <property type="entry name" value="4'-phosphopantetheinyl transferase"/>
    <property type="match status" value="2"/>
</dbReference>
<dbReference type="EMBL" id="JALEMU010000127">
    <property type="protein sequence ID" value="MCI5756181.1"/>
    <property type="molecule type" value="Genomic_DNA"/>
</dbReference>
<sequence length="158" mass="17529">MIRIFFRRCGGSYPEQHAAAYELLCTAASLSGYGITGLELKKTPSGKPYFADSTGKEADFHFSISHSGNIAACAIGNIPCGIDVETKPVPERVMKRFFPDCTDKDEATTLWTRRESAGKLDGKGFFAVPDRELFFVSFKKDGFTLTVCTEKDERVVFF</sequence>